<dbReference type="Pfam" id="PF13176">
    <property type="entry name" value="TPR_7"/>
    <property type="match status" value="1"/>
</dbReference>
<dbReference type="Gene3D" id="3.30.565.10">
    <property type="entry name" value="Histidine kinase-like ATPase, C-terminal domain"/>
    <property type="match status" value="1"/>
</dbReference>
<dbReference type="EC" id="2.7.13.3" evidence="2"/>
<dbReference type="SMART" id="SM00388">
    <property type="entry name" value="HisKA"/>
    <property type="match status" value="1"/>
</dbReference>
<dbReference type="SUPFAM" id="SSF48452">
    <property type="entry name" value="TPR-like"/>
    <property type="match status" value="2"/>
</dbReference>
<dbReference type="InterPro" id="IPR003661">
    <property type="entry name" value="HisK_dim/P_dom"/>
</dbReference>
<dbReference type="PANTHER" id="PTHR42878:SF7">
    <property type="entry name" value="SENSOR HISTIDINE KINASE GLRK"/>
    <property type="match status" value="1"/>
</dbReference>
<evidence type="ECO:0000256" key="10">
    <source>
        <dbReference type="SAM" id="Phobius"/>
    </source>
</evidence>
<dbReference type="InterPro" id="IPR003594">
    <property type="entry name" value="HATPase_dom"/>
</dbReference>
<keyword evidence="10" id="KW-0472">Membrane</keyword>
<evidence type="ECO:0000256" key="2">
    <source>
        <dbReference type="ARBA" id="ARBA00012438"/>
    </source>
</evidence>
<name>A0ABW9RJJ3_9BACT</name>
<dbReference type="Pfam" id="PF00512">
    <property type="entry name" value="HisKA"/>
    <property type="match status" value="1"/>
</dbReference>
<feature type="non-terminal residue" evidence="12">
    <location>
        <position position="1"/>
    </location>
</feature>
<dbReference type="InterPro" id="IPR036097">
    <property type="entry name" value="HisK_dim/P_sf"/>
</dbReference>
<dbReference type="PANTHER" id="PTHR42878">
    <property type="entry name" value="TWO-COMPONENT HISTIDINE KINASE"/>
    <property type="match status" value="1"/>
</dbReference>
<evidence type="ECO:0000256" key="7">
    <source>
        <dbReference type="ARBA" id="ARBA00022840"/>
    </source>
</evidence>
<dbReference type="SMART" id="SM00028">
    <property type="entry name" value="TPR"/>
    <property type="match status" value="6"/>
</dbReference>
<dbReference type="GO" id="GO:0016301">
    <property type="term" value="F:kinase activity"/>
    <property type="evidence" value="ECO:0007669"/>
    <property type="project" value="UniProtKB-KW"/>
</dbReference>
<evidence type="ECO:0000313" key="13">
    <source>
        <dbReference type="Proteomes" id="UP000798808"/>
    </source>
</evidence>
<keyword evidence="13" id="KW-1185">Reference proteome</keyword>
<dbReference type="InterPro" id="IPR011990">
    <property type="entry name" value="TPR-like_helical_dom_sf"/>
</dbReference>
<keyword evidence="4" id="KW-0808">Transferase</keyword>
<dbReference type="InterPro" id="IPR005467">
    <property type="entry name" value="His_kinase_dom"/>
</dbReference>
<feature type="domain" description="Histidine kinase" evidence="11">
    <location>
        <begin position="483"/>
        <end position="691"/>
    </location>
</feature>
<dbReference type="RefSeq" id="WP_155170051.1">
    <property type="nucleotide sequence ID" value="NZ_SMLW01000388.1"/>
</dbReference>
<reference evidence="12 13" key="1">
    <citation type="submission" date="2019-02" db="EMBL/GenBank/DDBJ databases">
        <authorList>
            <person name="Goldberg S.R."/>
            <person name="Haltli B.A."/>
            <person name="Correa H."/>
            <person name="Russell K.G."/>
        </authorList>
    </citation>
    <scope>NUCLEOTIDE SEQUENCE [LARGE SCALE GENOMIC DNA]</scope>
    <source>
        <strain evidence="12 13">JCM 16186</strain>
    </source>
</reference>
<keyword evidence="3" id="KW-0597">Phosphoprotein</keyword>
<dbReference type="Gene3D" id="1.25.40.10">
    <property type="entry name" value="Tetratricopeptide repeat domain"/>
    <property type="match status" value="2"/>
</dbReference>
<dbReference type="Proteomes" id="UP000798808">
    <property type="component" value="Unassembled WGS sequence"/>
</dbReference>
<keyword evidence="7" id="KW-0067">ATP-binding</keyword>
<dbReference type="InterPro" id="IPR036890">
    <property type="entry name" value="HATPase_C_sf"/>
</dbReference>
<feature type="transmembrane region" description="Helical" evidence="10">
    <location>
        <begin position="398"/>
        <end position="419"/>
    </location>
</feature>
<evidence type="ECO:0000256" key="1">
    <source>
        <dbReference type="ARBA" id="ARBA00000085"/>
    </source>
</evidence>
<evidence type="ECO:0000256" key="4">
    <source>
        <dbReference type="ARBA" id="ARBA00022679"/>
    </source>
</evidence>
<comment type="catalytic activity">
    <reaction evidence="1">
        <text>ATP + protein L-histidine = ADP + protein N-phospho-L-histidine.</text>
        <dbReference type="EC" id="2.7.13.3"/>
    </reaction>
</comment>
<comment type="caution">
    <text evidence="12">The sequence shown here is derived from an EMBL/GenBank/DDBJ whole genome shotgun (WGS) entry which is preliminary data.</text>
</comment>
<dbReference type="InterPro" id="IPR019734">
    <property type="entry name" value="TPR_rpt"/>
</dbReference>
<dbReference type="PRINTS" id="PR00344">
    <property type="entry name" value="BCTRLSENSOR"/>
</dbReference>
<keyword evidence="5" id="KW-0547">Nucleotide-binding</keyword>
<keyword evidence="10" id="KW-1133">Transmembrane helix</keyword>
<evidence type="ECO:0000256" key="9">
    <source>
        <dbReference type="SAM" id="Coils"/>
    </source>
</evidence>
<keyword evidence="6 12" id="KW-0418">Kinase</keyword>
<dbReference type="Gene3D" id="1.10.287.130">
    <property type="match status" value="1"/>
</dbReference>
<dbReference type="CDD" id="cd00082">
    <property type="entry name" value="HisKA"/>
    <property type="match status" value="1"/>
</dbReference>
<keyword evidence="8" id="KW-0902">Two-component regulatory system</keyword>
<dbReference type="SUPFAM" id="SSF47384">
    <property type="entry name" value="Homodimeric domain of signal transducing histidine kinase"/>
    <property type="match status" value="1"/>
</dbReference>
<evidence type="ECO:0000256" key="6">
    <source>
        <dbReference type="ARBA" id="ARBA00022777"/>
    </source>
</evidence>
<evidence type="ECO:0000256" key="3">
    <source>
        <dbReference type="ARBA" id="ARBA00022553"/>
    </source>
</evidence>
<dbReference type="SUPFAM" id="SSF55874">
    <property type="entry name" value="ATPase domain of HSP90 chaperone/DNA topoisomerase II/histidine kinase"/>
    <property type="match status" value="1"/>
</dbReference>
<evidence type="ECO:0000313" key="12">
    <source>
        <dbReference type="EMBL" id="MTI24249.1"/>
    </source>
</evidence>
<dbReference type="EMBL" id="SMLW01000388">
    <property type="protein sequence ID" value="MTI24249.1"/>
    <property type="molecule type" value="Genomic_DNA"/>
</dbReference>
<dbReference type="Pfam" id="PF02518">
    <property type="entry name" value="HATPase_c"/>
    <property type="match status" value="1"/>
</dbReference>
<evidence type="ECO:0000256" key="8">
    <source>
        <dbReference type="ARBA" id="ARBA00023012"/>
    </source>
</evidence>
<dbReference type="SMART" id="SM00387">
    <property type="entry name" value="HATPase_c"/>
    <property type="match status" value="1"/>
</dbReference>
<evidence type="ECO:0000259" key="11">
    <source>
        <dbReference type="PROSITE" id="PS50109"/>
    </source>
</evidence>
<sequence length="691" mass="78992">FITYLLYACSLCSQVQAQADSFPSFFYEIKAKSDAGIISYFDSLRNNPSDQAEILQKSLLSYAEEEELYLVELLCNRNLGKIYSNNKEHSLAIAHLSRAAELAASWPDPSLHGDILVSMSGIYDALGKKDDALEKLLRAYEILIKADSLEAAQVQYAMANLNYGSGNLREALRYGFTAKKIYDRFKMDELQTKYQYNLMHLLNTIGVTYRELKEYDSAIYYLDSSREIALHLNNEFWINLTIGNIGSVYMLKGEYEKAIAYLRQDLRASKKFKEWISAANSAMSIGQAYSKLGNNELAKVYYDSALYVFGNKASNTDILRTHYYRNLSLWYASKKEFENALIYQQRYMALKDTLMGRKQQVELAQVKANYDFDRKLKEIDLLTKNNQLQQQRIDYRNIIILAGAAAICIILIVTALLYINLNARKRDNALLAEQKERIESQSEQLAEQNRVIQVINDNLEQEVEKRTQSLKSLNKELDIFLYHASHDIRQPIATILGLENLARKYTTDPDLTDILERLKSTADRMDNMLRKLQISHSVNHTPARLEEVDLQELTLKVIELNKETEKRRAATLCIDIEKRVINSNSELLAVVIHNIIENALTYGNERPLEVNIDGKQLNEEYCMTISDNGEGIPREFQPSVFNAFFKASAQSKGNGLGLYLAWKASTILGIKIELKSELNKGSEFTLHIPTV</sequence>
<organism evidence="12 13">
    <name type="scientific">Fulvivirga kasyanovii</name>
    <dbReference type="NCBI Taxonomy" id="396812"/>
    <lineage>
        <taxon>Bacteria</taxon>
        <taxon>Pseudomonadati</taxon>
        <taxon>Bacteroidota</taxon>
        <taxon>Cytophagia</taxon>
        <taxon>Cytophagales</taxon>
        <taxon>Fulvivirgaceae</taxon>
        <taxon>Fulvivirga</taxon>
    </lineage>
</organism>
<accession>A0ABW9RJJ3</accession>
<gene>
    <name evidence="12" type="ORF">E1163_04755</name>
</gene>
<feature type="coiled-coil region" evidence="9">
    <location>
        <begin position="424"/>
        <end position="476"/>
    </location>
</feature>
<proteinExistence type="predicted"/>
<dbReference type="PROSITE" id="PS50109">
    <property type="entry name" value="HIS_KIN"/>
    <property type="match status" value="1"/>
</dbReference>
<keyword evidence="9" id="KW-0175">Coiled coil</keyword>
<evidence type="ECO:0000256" key="5">
    <source>
        <dbReference type="ARBA" id="ARBA00022741"/>
    </source>
</evidence>
<keyword evidence="10" id="KW-0812">Transmembrane</keyword>
<dbReference type="InterPro" id="IPR050351">
    <property type="entry name" value="BphY/WalK/GraS-like"/>
</dbReference>
<dbReference type="InterPro" id="IPR004358">
    <property type="entry name" value="Sig_transdc_His_kin-like_C"/>
</dbReference>
<dbReference type="Pfam" id="PF13181">
    <property type="entry name" value="TPR_8"/>
    <property type="match status" value="1"/>
</dbReference>
<feature type="coiled-coil region" evidence="9">
    <location>
        <begin position="515"/>
        <end position="563"/>
    </location>
</feature>
<protein>
    <recommendedName>
        <fullName evidence="2">histidine kinase</fullName>
        <ecNumber evidence="2">2.7.13.3</ecNumber>
    </recommendedName>
</protein>
<dbReference type="CDD" id="cd00075">
    <property type="entry name" value="HATPase"/>
    <property type="match status" value="1"/>
</dbReference>